<evidence type="ECO:0000313" key="1">
    <source>
        <dbReference type="EMBL" id="MQT11474.1"/>
    </source>
</evidence>
<sequence>MPRDLYSPDRMEALAFLQLDYAEAAMDAVFAIYRHGALSRDAIRARADAMRKADEIAAFLDLPHWND</sequence>
<dbReference type="AlphaFoldDB" id="A0A6A7XXS6"/>
<comment type="caution">
    <text evidence="1">The sequence shown here is derived from an EMBL/GenBank/DDBJ whole genome shotgun (WGS) entry which is preliminary data.</text>
</comment>
<dbReference type="EMBL" id="VWNA01000001">
    <property type="protein sequence ID" value="MQT11474.1"/>
    <property type="molecule type" value="Genomic_DNA"/>
</dbReference>
<evidence type="ECO:0000313" key="2">
    <source>
        <dbReference type="Proteomes" id="UP000332515"/>
    </source>
</evidence>
<organism evidence="1 2">
    <name type="scientific">Segnochrobactrum spirostomi</name>
    <dbReference type="NCBI Taxonomy" id="2608987"/>
    <lineage>
        <taxon>Bacteria</taxon>
        <taxon>Pseudomonadati</taxon>
        <taxon>Pseudomonadota</taxon>
        <taxon>Alphaproteobacteria</taxon>
        <taxon>Hyphomicrobiales</taxon>
        <taxon>Segnochrobactraceae</taxon>
        <taxon>Segnochrobactrum</taxon>
    </lineage>
</organism>
<name>A0A6A7XXS6_9HYPH</name>
<keyword evidence="2" id="KW-1185">Reference proteome</keyword>
<gene>
    <name evidence="1" type="ORF">F0357_02040</name>
</gene>
<protein>
    <submittedName>
        <fullName evidence="1">Uncharacterized protein</fullName>
    </submittedName>
</protein>
<proteinExistence type="predicted"/>
<dbReference type="RefSeq" id="WP_153478199.1">
    <property type="nucleotide sequence ID" value="NZ_VWNA01000001.1"/>
</dbReference>
<accession>A0A6A7XXS6</accession>
<reference evidence="1 2" key="1">
    <citation type="submission" date="2019-09" db="EMBL/GenBank/DDBJ databases">
        <title>Segnochrobactrum spirostomi gen. nov., sp. nov., isolated from the ciliate Spirostomum cf. yagiui and description of a novel family, Segnochrobactraceae fam. nov. within the order Rhizobiales of the class Alphaproteobacteria.</title>
        <authorList>
            <person name="Akter S."/>
            <person name="Shazib S.U.A."/>
            <person name="Shin M.K."/>
        </authorList>
    </citation>
    <scope>NUCLEOTIDE SEQUENCE [LARGE SCALE GENOMIC DNA]</scope>
    <source>
        <strain evidence="1 2">Sp-1</strain>
    </source>
</reference>
<dbReference type="Proteomes" id="UP000332515">
    <property type="component" value="Unassembled WGS sequence"/>
</dbReference>